<comment type="caution">
    <text evidence="2">The sequence shown here is derived from an EMBL/GenBank/DDBJ whole genome shotgun (WGS) entry which is preliminary data.</text>
</comment>
<evidence type="ECO:0000313" key="3">
    <source>
        <dbReference type="Proteomes" id="UP001144256"/>
    </source>
</evidence>
<protein>
    <submittedName>
        <fullName evidence="2">Uncharacterized protein</fullName>
    </submittedName>
</protein>
<evidence type="ECO:0000256" key="1">
    <source>
        <dbReference type="SAM" id="SignalP"/>
    </source>
</evidence>
<dbReference type="Proteomes" id="UP001144256">
    <property type="component" value="Unassembled WGS sequence"/>
</dbReference>
<keyword evidence="1" id="KW-0732">Signal</keyword>
<sequence>MKKLNFILIMIIVSIAVLSGCDSKNDTNNNRTIINNANLGIEQKELPDEDNDEADNEDTKNNRTELAELIETPLPSAKSVGICYKNEQEDIFKELVGEYYEEFIDISQYYRDIEDKDNLGMKVRIFGKKGYGNSAIVMVDDIKNQFMTAIDGEDGICYFSNVDNEKFSNEPPKTIDEWVGNRVISVNGDNKDNEDQEEDSKNKRAYDAIPEEIIEYINKKDSDTQIVYFKEEDMDVDGVSEFIIGTSLINNDLSYEYFSEVYVLRLKEGNVKELEGDYVSTGYSINNINLVKLDNLPNKYLYCGLTNGVNIQGFVLYGLKDDKIYKIDCCVCPSGDGEDVLVDENQDGQYDGYKKSRSDSYTYHYHVNYYYNLIGEKFQLDRISFDLPPYPITIKEVTMQYLQLRSLDLDSIEIVERLNELCQDEEADKIDTSFGCLHYVLQNSSEIGPEMNFDIDEENKIAILMYEDEDNLFKYIFHMIKKGDRWIIDDIELDWLIG</sequence>
<dbReference type="EMBL" id="BRLB01000015">
    <property type="protein sequence ID" value="GKX31289.1"/>
    <property type="molecule type" value="Genomic_DNA"/>
</dbReference>
<feature type="chain" id="PRO_5040935713" evidence="1">
    <location>
        <begin position="20"/>
        <end position="498"/>
    </location>
</feature>
<name>A0A9W5YDY5_9FIRM</name>
<reference evidence="2" key="1">
    <citation type="submission" date="2022-06" db="EMBL/GenBank/DDBJ databases">
        <title>Vallitalea longa sp. nov., an anaerobic bacterium isolated from marine sediment.</title>
        <authorList>
            <person name="Hirano S."/>
            <person name="Terahara T."/>
            <person name="Mori K."/>
            <person name="Hamada M."/>
            <person name="Matsumoto R."/>
            <person name="Kobayashi T."/>
        </authorList>
    </citation>
    <scope>NUCLEOTIDE SEQUENCE</scope>
    <source>
        <strain evidence="2">SH18-1</strain>
    </source>
</reference>
<dbReference type="PROSITE" id="PS51257">
    <property type="entry name" value="PROKAR_LIPOPROTEIN"/>
    <property type="match status" value="1"/>
</dbReference>
<keyword evidence="3" id="KW-1185">Reference proteome</keyword>
<proteinExistence type="predicted"/>
<organism evidence="2 3">
    <name type="scientific">Vallitalea longa</name>
    <dbReference type="NCBI Taxonomy" id="2936439"/>
    <lineage>
        <taxon>Bacteria</taxon>
        <taxon>Bacillati</taxon>
        <taxon>Bacillota</taxon>
        <taxon>Clostridia</taxon>
        <taxon>Lachnospirales</taxon>
        <taxon>Vallitaleaceae</taxon>
        <taxon>Vallitalea</taxon>
    </lineage>
</organism>
<accession>A0A9W5YDY5</accession>
<feature type="signal peptide" evidence="1">
    <location>
        <begin position="1"/>
        <end position="19"/>
    </location>
</feature>
<evidence type="ECO:0000313" key="2">
    <source>
        <dbReference type="EMBL" id="GKX31289.1"/>
    </source>
</evidence>
<gene>
    <name evidence="2" type="ORF">SH1V18_37690</name>
</gene>
<dbReference type="RefSeq" id="WP_281818194.1">
    <property type="nucleotide sequence ID" value="NZ_BRLB01000015.1"/>
</dbReference>
<dbReference type="AlphaFoldDB" id="A0A9W5YDY5"/>